<evidence type="ECO:0000256" key="6">
    <source>
        <dbReference type="ARBA" id="ARBA00022519"/>
    </source>
</evidence>
<evidence type="ECO:0000256" key="1">
    <source>
        <dbReference type="ARBA" id="ARBA00004377"/>
    </source>
</evidence>
<evidence type="ECO:0000256" key="4">
    <source>
        <dbReference type="ARBA" id="ARBA00022475"/>
    </source>
</evidence>
<dbReference type="EMBL" id="JACCHT010000002">
    <property type="protein sequence ID" value="NYT28110.1"/>
    <property type="molecule type" value="Genomic_DNA"/>
</dbReference>
<dbReference type="InterPro" id="IPR012902">
    <property type="entry name" value="N_methyl_site"/>
</dbReference>
<gene>
    <name evidence="11" type="ORF">H0A76_09630</name>
</gene>
<evidence type="ECO:0000313" key="12">
    <source>
        <dbReference type="Proteomes" id="UP000568751"/>
    </source>
</evidence>
<dbReference type="PANTHER" id="PTHR39583:SF2">
    <property type="entry name" value="TYPE II SECRETION SYSTEM PROTEIN J"/>
    <property type="match status" value="1"/>
</dbReference>
<evidence type="ECO:0000256" key="2">
    <source>
        <dbReference type="ARBA" id="ARBA00011084"/>
    </source>
</evidence>
<organism evidence="11 12">
    <name type="scientific">Candidatus Thiodubiliella endoseptemdiera</name>
    <dbReference type="NCBI Taxonomy" id="2738886"/>
    <lineage>
        <taxon>Bacteria</taxon>
        <taxon>Pseudomonadati</taxon>
        <taxon>Pseudomonadota</taxon>
        <taxon>Gammaproteobacteria</taxon>
        <taxon>Candidatus Pseudothioglobaceae</taxon>
        <taxon>Candidatus Thiodubiliella</taxon>
    </lineage>
</organism>
<dbReference type="InterPro" id="IPR051621">
    <property type="entry name" value="T2SS_protein_J"/>
</dbReference>
<comment type="caution">
    <text evidence="11">The sequence shown here is derived from an EMBL/GenBank/DDBJ whole genome shotgun (WGS) entry which is preliminary data.</text>
</comment>
<dbReference type="Proteomes" id="UP000568751">
    <property type="component" value="Unassembled WGS sequence"/>
</dbReference>
<evidence type="ECO:0000256" key="9">
    <source>
        <dbReference type="ARBA" id="ARBA00023136"/>
    </source>
</evidence>
<reference evidence="11 12" key="1">
    <citation type="submission" date="2020-05" db="EMBL/GenBank/DDBJ databases">
        <title>Horizontal transmission and recombination maintain forever young bacterial symbiont genomes.</title>
        <authorList>
            <person name="Russell S.L."/>
            <person name="Pepper-Tunick E."/>
            <person name="Svedberg J."/>
            <person name="Byrne A."/>
            <person name="Ruelas Castillo J."/>
            <person name="Vollmers C."/>
            <person name="Beinart R.A."/>
            <person name="Corbett-Detig R."/>
        </authorList>
    </citation>
    <scope>NUCLEOTIDE SEQUENCE [LARGE SCALE GENOMIC DNA]</scope>
    <source>
        <strain evidence="11">455</strain>
    </source>
</reference>
<feature type="transmembrane region" description="Helical" evidence="10">
    <location>
        <begin position="12"/>
        <end position="34"/>
    </location>
</feature>
<dbReference type="AlphaFoldDB" id="A0A853F7G3"/>
<dbReference type="PANTHER" id="PTHR39583">
    <property type="entry name" value="TYPE II SECRETION SYSTEM PROTEIN J-RELATED"/>
    <property type="match status" value="1"/>
</dbReference>
<protein>
    <recommendedName>
        <fullName evidence="3">Type II secretion system protein J</fullName>
    </recommendedName>
</protein>
<keyword evidence="9 10" id="KW-0472">Membrane</keyword>
<accession>A0A853F7G3</accession>
<dbReference type="GO" id="GO:0015627">
    <property type="term" value="C:type II protein secretion system complex"/>
    <property type="evidence" value="ECO:0007669"/>
    <property type="project" value="InterPro"/>
</dbReference>
<name>A0A853F7G3_9GAMM</name>
<evidence type="ECO:0000256" key="5">
    <source>
        <dbReference type="ARBA" id="ARBA00022481"/>
    </source>
</evidence>
<dbReference type="Pfam" id="PF07963">
    <property type="entry name" value="N_methyl"/>
    <property type="match status" value="1"/>
</dbReference>
<dbReference type="InterPro" id="IPR010055">
    <property type="entry name" value="T2SS_protein-GspJ"/>
</dbReference>
<keyword evidence="7 10" id="KW-0812">Transmembrane</keyword>
<comment type="subcellular location">
    <subcellularLocation>
        <location evidence="1">Cell inner membrane</location>
        <topology evidence="1">Single-pass membrane protein</topology>
    </subcellularLocation>
</comment>
<dbReference type="GO" id="GO:0015628">
    <property type="term" value="P:protein secretion by the type II secretion system"/>
    <property type="evidence" value="ECO:0007669"/>
    <property type="project" value="InterPro"/>
</dbReference>
<dbReference type="Pfam" id="PF11612">
    <property type="entry name" value="T2SSJ"/>
    <property type="match status" value="1"/>
</dbReference>
<comment type="similarity">
    <text evidence="2">Belongs to the GSP J family.</text>
</comment>
<proteinExistence type="inferred from homology"/>
<evidence type="ECO:0000256" key="10">
    <source>
        <dbReference type="SAM" id="Phobius"/>
    </source>
</evidence>
<dbReference type="SUPFAM" id="SSF54523">
    <property type="entry name" value="Pili subunits"/>
    <property type="match status" value="2"/>
</dbReference>
<keyword evidence="5" id="KW-0488">Methylation</keyword>
<evidence type="ECO:0000256" key="8">
    <source>
        <dbReference type="ARBA" id="ARBA00022989"/>
    </source>
</evidence>
<dbReference type="GO" id="GO:0005886">
    <property type="term" value="C:plasma membrane"/>
    <property type="evidence" value="ECO:0007669"/>
    <property type="project" value="UniProtKB-SubCell"/>
</dbReference>
<dbReference type="NCBIfam" id="TIGR02532">
    <property type="entry name" value="IV_pilin_GFxxxE"/>
    <property type="match status" value="1"/>
</dbReference>
<evidence type="ECO:0000313" key="11">
    <source>
        <dbReference type="EMBL" id="NYT28110.1"/>
    </source>
</evidence>
<sequence>MCKNNIRQTGFTLIELLVTIMIFAIISTLSYNALHTSIKQQKAQEIHHQQLFELQKTLHYLQRDITQIYHQEIVLSKSGFGITSIQNQKLLKLNYSVREKKLIRQDQTDAQNPVTLTLISDISKGSIRVLDSNNKWHVNWHKGVASPRVVEIKFEHPGWGEVKKLVFIDE</sequence>
<dbReference type="PROSITE" id="PS00409">
    <property type="entry name" value="PROKAR_NTER_METHYL"/>
    <property type="match status" value="1"/>
</dbReference>
<dbReference type="RefSeq" id="WP_369151139.1">
    <property type="nucleotide sequence ID" value="NZ_OZ156464.1"/>
</dbReference>
<evidence type="ECO:0000256" key="3">
    <source>
        <dbReference type="ARBA" id="ARBA00021539"/>
    </source>
</evidence>
<keyword evidence="4" id="KW-1003">Cell membrane</keyword>
<dbReference type="Gene3D" id="2.10.70.20">
    <property type="entry name" value="gspk-gspi-gspj complex like domains"/>
    <property type="match status" value="1"/>
</dbReference>
<keyword evidence="6" id="KW-0997">Cell inner membrane</keyword>
<evidence type="ECO:0000256" key="7">
    <source>
        <dbReference type="ARBA" id="ARBA00022692"/>
    </source>
</evidence>
<dbReference type="InterPro" id="IPR045584">
    <property type="entry name" value="Pilin-like"/>
</dbReference>
<keyword evidence="8 10" id="KW-1133">Transmembrane helix</keyword>